<evidence type="ECO:0000313" key="1">
    <source>
        <dbReference type="EMBL" id="MFD2534550.1"/>
    </source>
</evidence>
<dbReference type="Pfam" id="PF09553">
    <property type="entry name" value="RE_Eco47II"/>
    <property type="match status" value="1"/>
</dbReference>
<dbReference type="Proteomes" id="UP001597441">
    <property type="component" value="Unassembled WGS sequence"/>
</dbReference>
<dbReference type="EMBL" id="JBHULK010000002">
    <property type="protein sequence ID" value="MFD2534550.1"/>
    <property type="molecule type" value="Genomic_DNA"/>
</dbReference>
<keyword evidence="1" id="KW-0378">Hydrolase</keyword>
<reference evidence="2" key="1">
    <citation type="journal article" date="2019" name="Int. J. Syst. Evol. Microbiol.">
        <title>The Global Catalogue of Microorganisms (GCM) 10K type strain sequencing project: providing services to taxonomists for standard genome sequencing and annotation.</title>
        <authorList>
            <consortium name="The Broad Institute Genomics Platform"/>
            <consortium name="The Broad Institute Genome Sequencing Center for Infectious Disease"/>
            <person name="Wu L."/>
            <person name="Ma J."/>
        </authorList>
    </citation>
    <scope>NUCLEOTIDE SEQUENCE [LARGE SCALE GENOMIC DNA]</scope>
    <source>
        <strain evidence="2">KCTC 42903</strain>
    </source>
</reference>
<dbReference type="EC" id="3.1.21.-" evidence="1"/>
<dbReference type="GO" id="GO:0004519">
    <property type="term" value="F:endonuclease activity"/>
    <property type="evidence" value="ECO:0007669"/>
    <property type="project" value="UniProtKB-KW"/>
</dbReference>
<accession>A0ABW5JS40</accession>
<organism evidence="1 2">
    <name type="scientific">Gelatiniphilus marinus</name>
    <dbReference type="NCBI Taxonomy" id="1759464"/>
    <lineage>
        <taxon>Bacteria</taxon>
        <taxon>Pseudomonadati</taxon>
        <taxon>Bacteroidota</taxon>
        <taxon>Flavobacteriia</taxon>
        <taxon>Flavobacteriales</taxon>
        <taxon>Flavobacteriaceae</taxon>
        <taxon>Gelatiniphilus</taxon>
    </lineage>
</organism>
<name>A0ABW5JS40_9FLAO</name>
<dbReference type="InterPro" id="IPR019057">
    <property type="entry name" value="Restrct_endonuc_II_Eco47II"/>
</dbReference>
<dbReference type="GO" id="GO:0016787">
    <property type="term" value="F:hydrolase activity"/>
    <property type="evidence" value="ECO:0007669"/>
    <property type="project" value="UniProtKB-KW"/>
</dbReference>
<protein>
    <submittedName>
        <fullName evidence="1">Eco47II family restriction endonuclease</fullName>
        <ecNumber evidence="1">3.1.21.-</ecNumber>
    </submittedName>
</protein>
<comment type="caution">
    <text evidence="1">The sequence shown here is derived from an EMBL/GenBank/DDBJ whole genome shotgun (WGS) entry which is preliminary data.</text>
</comment>
<sequence length="189" mass="21419">MTFDSKFNEISEEDLLKIEMARQIDKSVNNAIGTFHEEILGGVKGYSHGKLSGYDIKADDDSIFAEVKNKHNTMNSSSAESAFQKLARFADDNRQAKCYLVQILAKKSFEKKWEGIINGKEYSHSRVYMISGDKFYSMLTGDRNALFKLYKILPKAIDDFLKNIEGKSESETSALTDISENAKKTIEIF</sequence>
<keyword evidence="1" id="KW-0540">Nuclease</keyword>
<keyword evidence="2" id="KW-1185">Reference proteome</keyword>
<gene>
    <name evidence="1" type="ORF">ACFSQS_05480</name>
</gene>
<dbReference type="RefSeq" id="WP_388015347.1">
    <property type="nucleotide sequence ID" value="NZ_JBHUDT010000002.1"/>
</dbReference>
<evidence type="ECO:0000313" key="2">
    <source>
        <dbReference type="Proteomes" id="UP001597441"/>
    </source>
</evidence>
<proteinExistence type="predicted"/>
<keyword evidence="1" id="KW-0255">Endonuclease</keyword>